<dbReference type="STRING" id="1432141.A0A015JCF4"/>
<reference evidence="1 2" key="1">
    <citation type="submission" date="2014-02" db="EMBL/GenBank/DDBJ databases">
        <title>Single nucleus genome sequencing reveals high similarity among nuclei of an endomycorrhizal fungus.</title>
        <authorList>
            <person name="Lin K."/>
            <person name="Geurts R."/>
            <person name="Zhang Z."/>
            <person name="Limpens E."/>
            <person name="Saunders D.G."/>
            <person name="Mu D."/>
            <person name="Pang E."/>
            <person name="Cao H."/>
            <person name="Cha H."/>
            <person name="Lin T."/>
            <person name="Zhou Q."/>
            <person name="Shang Y."/>
            <person name="Li Y."/>
            <person name="Ivanov S."/>
            <person name="Sharma T."/>
            <person name="Velzen R.V."/>
            <person name="Ruijter N.D."/>
            <person name="Aanen D.K."/>
            <person name="Win J."/>
            <person name="Kamoun S."/>
            <person name="Bisseling T."/>
            <person name="Huang S."/>
        </authorList>
    </citation>
    <scope>NUCLEOTIDE SEQUENCE [LARGE SCALE GENOMIC DNA]</scope>
    <source>
        <strain evidence="2">DAOM197198w</strain>
    </source>
</reference>
<dbReference type="AlphaFoldDB" id="A0A015JCF4"/>
<dbReference type="OrthoDB" id="1751604at2759"/>
<name>A0A015JCF4_RHIIW</name>
<organism evidence="1 2">
    <name type="scientific">Rhizophagus irregularis (strain DAOM 197198w)</name>
    <name type="common">Glomus intraradices</name>
    <dbReference type="NCBI Taxonomy" id="1432141"/>
    <lineage>
        <taxon>Eukaryota</taxon>
        <taxon>Fungi</taxon>
        <taxon>Fungi incertae sedis</taxon>
        <taxon>Mucoromycota</taxon>
        <taxon>Glomeromycotina</taxon>
        <taxon>Glomeromycetes</taxon>
        <taxon>Glomerales</taxon>
        <taxon>Glomeraceae</taxon>
        <taxon>Rhizophagus</taxon>
    </lineage>
</organism>
<sequence length="532" mass="63319">MSCSKVFSGDLPELIYEIIKYFQKDYSTLHSCILVNRLWCRLAIPLLWENPFSIPRNNFCVIDIYLNDDLKMKLSECKTIDNKFSIPEKNYHISDIYFKTKLNEYKIINNSLLSNTLFNYPKFLKYLNTYNFILSVELWLRLYSLRRIDRLNMYVPLLTIFFENEVNLHTLEIENINTSNRYSAYVNMILEVISQNTNFIQNIRNLKYCVISYHINENPVIKDRMLQIIHSHQNLKKILINKDSLSLFKSLLSSNIYNCSNTLNTIIFYYVNFKRIINLDKIFEQLNVLESIHIIDCSSLDNNFTQQIINLTKPFKLKSLFISKIPKIESLDLLLQKSCNYLENFRLDSCYELSQIFIQQLFELIIKYCKNIKLVDFDEIENQFTYQVLYLIENIQQNLNYLSICTDDGTECSSIILQNLGQILPPKLEYLCLELDYIKTSDFEVFLKNSQNTFIKKLIIHYDDDEQDILPSIKKYIMKKKRVKYLAINEMVTYSKESVSLMNEVKRFELYNIKVQDSNILEISAYDYIIRN</sequence>
<gene>
    <name evidence="1" type="ORF">RirG_116900</name>
</gene>
<accession>A0A015JCF4</accession>
<keyword evidence="2" id="KW-1185">Reference proteome</keyword>
<dbReference type="Proteomes" id="UP000022910">
    <property type="component" value="Unassembled WGS sequence"/>
</dbReference>
<dbReference type="HOGENOM" id="CLU_028913_2_1_1"/>
<protein>
    <recommendedName>
        <fullName evidence="3">F-box domain-containing protein</fullName>
    </recommendedName>
</protein>
<evidence type="ECO:0000313" key="1">
    <source>
        <dbReference type="EMBL" id="EXX67167.1"/>
    </source>
</evidence>
<evidence type="ECO:0008006" key="3">
    <source>
        <dbReference type="Google" id="ProtNLM"/>
    </source>
</evidence>
<evidence type="ECO:0000313" key="2">
    <source>
        <dbReference type="Proteomes" id="UP000022910"/>
    </source>
</evidence>
<dbReference type="EMBL" id="JEMT01017954">
    <property type="protein sequence ID" value="EXX67167.1"/>
    <property type="molecule type" value="Genomic_DNA"/>
</dbReference>
<proteinExistence type="predicted"/>
<comment type="caution">
    <text evidence="1">The sequence shown here is derived from an EMBL/GenBank/DDBJ whole genome shotgun (WGS) entry which is preliminary data.</text>
</comment>